<dbReference type="GO" id="GO:0032153">
    <property type="term" value="C:cell division site"/>
    <property type="evidence" value="ECO:0007669"/>
    <property type="project" value="TreeGrafter"/>
</dbReference>
<dbReference type="InterPro" id="IPR040690">
    <property type="entry name" value="FtsX_ECD"/>
</dbReference>
<dbReference type="GO" id="GO:0005886">
    <property type="term" value="C:plasma membrane"/>
    <property type="evidence" value="ECO:0007669"/>
    <property type="project" value="UniProtKB-SubCell"/>
</dbReference>
<feature type="transmembrane region" description="Helical" evidence="13">
    <location>
        <begin position="294"/>
        <end position="316"/>
    </location>
</feature>
<organism evidence="16 17">
    <name type="scientific">Terasakiispira papahanaumokuakeensis</name>
    <dbReference type="NCBI Taxonomy" id="197479"/>
    <lineage>
        <taxon>Bacteria</taxon>
        <taxon>Pseudomonadati</taxon>
        <taxon>Pseudomonadota</taxon>
        <taxon>Gammaproteobacteria</taxon>
        <taxon>Oceanospirillales</taxon>
        <taxon>Terasakiispira</taxon>
    </lineage>
</organism>
<evidence type="ECO:0000256" key="2">
    <source>
        <dbReference type="ARBA" id="ARBA00007379"/>
    </source>
</evidence>
<evidence type="ECO:0000256" key="13">
    <source>
        <dbReference type="SAM" id="Phobius"/>
    </source>
</evidence>
<evidence type="ECO:0000256" key="8">
    <source>
        <dbReference type="ARBA" id="ARBA00022692"/>
    </source>
</evidence>
<feature type="transmembrane region" description="Helical" evidence="13">
    <location>
        <begin position="46"/>
        <end position="66"/>
    </location>
</feature>
<dbReference type="PIRSF" id="PIRSF003097">
    <property type="entry name" value="FtsX"/>
    <property type="match status" value="1"/>
</dbReference>
<dbReference type="InterPro" id="IPR004513">
    <property type="entry name" value="FtsX"/>
</dbReference>
<comment type="similarity">
    <text evidence="2 12">Belongs to the ABC-4 integral membrane protein family. FtsX subfamily.</text>
</comment>
<name>A0A1E2VDN2_9GAMM</name>
<keyword evidence="10 12" id="KW-0472">Membrane</keyword>
<sequence length="326" mass="35615">MSSRRGGNAQISRVDAQERLSSWKRHHRQMAIDSFRRMLKSPVASLMTWLVIAIALALPTGLYLFLNNAQLVSSNWDGAAQMSVYLKASVNDERGRDLTQELKLRQDVADAHFISQAQALEEFRTFSGFGDALKYLDDNPLPAVIVVRPAAASLGTSAVALQEHLMNQLKAMSDVDEVQLDLAWVKRLYSIMALGERAVTALALLLGVAVLLVVGNTIRLAIESRRQEIVVVKLVGGTNAFVRRPFLYTGIWYGLGGGVLAWLLINLALIWLAGPVHALASAYASDFELLGLGFTDSVLLLLCSTLLGWLGAWLAVGRHLGAIEPQ</sequence>
<dbReference type="NCBIfam" id="TIGR00439">
    <property type="entry name" value="FtsX_Gneg"/>
    <property type="match status" value="1"/>
</dbReference>
<feature type="transmembrane region" description="Helical" evidence="13">
    <location>
        <begin position="251"/>
        <end position="274"/>
    </location>
</feature>
<dbReference type="InterPro" id="IPR047590">
    <property type="entry name" value="FtsX_proteobact-type"/>
</dbReference>
<reference evidence="16 17" key="1">
    <citation type="submission" date="2016-08" db="EMBL/GenBank/DDBJ databases">
        <authorList>
            <person name="Seilhamer J.J."/>
        </authorList>
    </citation>
    <scope>NUCLEOTIDE SEQUENCE [LARGE SCALE GENOMIC DNA]</scope>
    <source>
        <strain evidence="16 17">PH27A</strain>
    </source>
</reference>
<feature type="domain" description="FtsX extracellular" evidence="15">
    <location>
        <begin position="81"/>
        <end position="178"/>
    </location>
</feature>
<dbReference type="PANTHER" id="PTHR47755:SF1">
    <property type="entry name" value="CELL DIVISION PROTEIN FTSX"/>
    <property type="match status" value="1"/>
</dbReference>
<keyword evidence="6 12" id="KW-0997">Cell inner membrane</keyword>
<accession>A0A1E2VDN2</accession>
<evidence type="ECO:0000256" key="9">
    <source>
        <dbReference type="ARBA" id="ARBA00022989"/>
    </source>
</evidence>
<evidence type="ECO:0000313" key="17">
    <source>
        <dbReference type="Proteomes" id="UP000094291"/>
    </source>
</evidence>
<evidence type="ECO:0000256" key="6">
    <source>
        <dbReference type="ARBA" id="ARBA00022519"/>
    </source>
</evidence>
<evidence type="ECO:0000259" key="14">
    <source>
        <dbReference type="Pfam" id="PF02687"/>
    </source>
</evidence>
<comment type="function">
    <text evidence="12">Part of the ABC transporter FtsEX involved in cellular division.</text>
</comment>
<evidence type="ECO:0000256" key="12">
    <source>
        <dbReference type="PIRNR" id="PIRNR003097"/>
    </source>
</evidence>
<keyword evidence="9 13" id="KW-1133">Transmembrane helix</keyword>
<evidence type="ECO:0000256" key="7">
    <source>
        <dbReference type="ARBA" id="ARBA00022618"/>
    </source>
</evidence>
<evidence type="ECO:0000259" key="15">
    <source>
        <dbReference type="Pfam" id="PF18075"/>
    </source>
</evidence>
<dbReference type="Proteomes" id="UP000094291">
    <property type="component" value="Unassembled WGS sequence"/>
</dbReference>
<keyword evidence="17" id="KW-1185">Reference proteome</keyword>
<keyword evidence="11 12" id="KW-0131">Cell cycle</keyword>
<evidence type="ECO:0000313" key="16">
    <source>
        <dbReference type="EMBL" id="ODC05109.1"/>
    </source>
</evidence>
<dbReference type="InterPro" id="IPR003838">
    <property type="entry name" value="ABC3_permease_C"/>
</dbReference>
<dbReference type="Pfam" id="PF02687">
    <property type="entry name" value="FtsX"/>
    <property type="match status" value="1"/>
</dbReference>
<dbReference type="Pfam" id="PF18075">
    <property type="entry name" value="FtsX_ECD"/>
    <property type="match status" value="1"/>
</dbReference>
<evidence type="ECO:0000256" key="3">
    <source>
        <dbReference type="ARBA" id="ARBA00011160"/>
    </source>
</evidence>
<evidence type="ECO:0000256" key="1">
    <source>
        <dbReference type="ARBA" id="ARBA00004429"/>
    </source>
</evidence>
<evidence type="ECO:0000256" key="11">
    <source>
        <dbReference type="ARBA" id="ARBA00023306"/>
    </source>
</evidence>
<evidence type="ECO:0000256" key="10">
    <source>
        <dbReference type="ARBA" id="ARBA00023136"/>
    </source>
</evidence>
<dbReference type="Gene3D" id="3.30.70.3040">
    <property type="match status" value="1"/>
</dbReference>
<comment type="subunit">
    <text evidence="3">Forms a membrane-associated complex with FtsE.</text>
</comment>
<keyword evidence="8 13" id="KW-0812">Transmembrane</keyword>
<proteinExistence type="inferred from homology"/>
<keyword evidence="5 12" id="KW-1003">Cell membrane</keyword>
<evidence type="ECO:0000256" key="5">
    <source>
        <dbReference type="ARBA" id="ARBA00022475"/>
    </source>
</evidence>
<dbReference type="EMBL" id="MDTQ01000001">
    <property type="protein sequence ID" value="ODC05109.1"/>
    <property type="molecule type" value="Genomic_DNA"/>
</dbReference>
<comment type="caution">
    <text evidence="16">The sequence shown here is derived from an EMBL/GenBank/DDBJ whole genome shotgun (WGS) entry which is preliminary data.</text>
</comment>
<dbReference type="GO" id="GO:0051301">
    <property type="term" value="P:cell division"/>
    <property type="evidence" value="ECO:0007669"/>
    <property type="project" value="UniProtKB-KW"/>
</dbReference>
<comment type="subcellular location">
    <subcellularLocation>
        <location evidence="1">Cell inner membrane</location>
        <topology evidence="1">Multi-pass membrane protein</topology>
    </subcellularLocation>
</comment>
<feature type="transmembrane region" description="Helical" evidence="13">
    <location>
        <begin position="198"/>
        <end position="218"/>
    </location>
</feature>
<dbReference type="AlphaFoldDB" id="A0A1E2VDN2"/>
<feature type="domain" description="ABC3 transporter permease C-terminal" evidence="14">
    <location>
        <begin position="202"/>
        <end position="316"/>
    </location>
</feature>
<protein>
    <recommendedName>
        <fullName evidence="4 12">Cell division protein FtsX</fullName>
    </recommendedName>
</protein>
<gene>
    <name evidence="16" type="ORF">BFW38_01415</name>
</gene>
<keyword evidence="7 12" id="KW-0132">Cell division</keyword>
<dbReference type="STRING" id="197479.BFW38_01415"/>
<dbReference type="PANTHER" id="PTHR47755">
    <property type="entry name" value="CELL DIVISION PROTEIN FTSX"/>
    <property type="match status" value="1"/>
</dbReference>
<evidence type="ECO:0000256" key="4">
    <source>
        <dbReference type="ARBA" id="ARBA00021907"/>
    </source>
</evidence>